<feature type="region of interest" description="Disordered" evidence="2">
    <location>
        <begin position="1"/>
        <end position="32"/>
    </location>
</feature>
<gene>
    <name evidence="3" type="ORF">BKA55DRAFT_569099</name>
</gene>
<reference evidence="3" key="1">
    <citation type="journal article" date="2021" name="Nat. Commun.">
        <title>Genetic determinants of endophytism in the Arabidopsis root mycobiome.</title>
        <authorList>
            <person name="Mesny F."/>
            <person name="Miyauchi S."/>
            <person name="Thiergart T."/>
            <person name="Pickel B."/>
            <person name="Atanasova L."/>
            <person name="Karlsson M."/>
            <person name="Huettel B."/>
            <person name="Barry K.W."/>
            <person name="Haridas S."/>
            <person name="Chen C."/>
            <person name="Bauer D."/>
            <person name="Andreopoulos W."/>
            <person name="Pangilinan J."/>
            <person name="LaButti K."/>
            <person name="Riley R."/>
            <person name="Lipzen A."/>
            <person name="Clum A."/>
            <person name="Drula E."/>
            <person name="Henrissat B."/>
            <person name="Kohler A."/>
            <person name="Grigoriev I.V."/>
            <person name="Martin F.M."/>
            <person name="Hacquard S."/>
        </authorList>
    </citation>
    <scope>NUCLEOTIDE SEQUENCE</scope>
    <source>
        <strain evidence="3">MPI-CAGE-AT-0023</strain>
    </source>
</reference>
<feature type="coiled-coil region" evidence="1">
    <location>
        <begin position="34"/>
        <end position="96"/>
    </location>
</feature>
<keyword evidence="4" id="KW-1185">Reference proteome</keyword>
<dbReference type="AlphaFoldDB" id="A0A9P9H4E0"/>
<evidence type="ECO:0000256" key="1">
    <source>
        <dbReference type="SAM" id="Coils"/>
    </source>
</evidence>
<accession>A0A9P9H4E0</accession>
<feature type="compositionally biased region" description="Basic and acidic residues" evidence="2">
    <location>
        <begin position="1"/>
        <end position="22"/>
    </location>
</feature>
<evidence type="ECO:0000313" key="3">
    <source>
        <dbReference type="EMBL" id="KAH7250262.1"/>
    </source>
</evidence>
<keyword evidence="1" id="KW-0175">Coiled coil</keyword>
<evidence type="ECO:0000313" key="4">
    <source>
        <dbReference type="Proteomes" id="UP000720189"/>
    </source>
</evidence>
<comment type="caution">
    <text evidence="3">The sequence shown here is derived from an EMBL/GenBank/DDBJ whole genome shotgun (WGS) entry which is preliminary data.</text>
</comment>
<proteinExistence type="predicted"/>
<dbReference type="Proteomes" id="UP000720189">
    <property type="component" value="Unassembled WGS sequence"/>
</dbReference>
<dbReference type="OrthoDB" id="5087291at2759"/>
<protein>
    <submittedName>
        <fullName evidence="3">Uncharacterized protein</fullName>
    </submittedName>
</protein>
<dbReference type="EMBL" id="JAGMUX010000008">
    <property type="protein sequence ID" value="KAH7250262.1"/>
    <property type="molecule type" value="Genomic_DNA"/>
</dbReference>
<organism evidence="3 4">
    <name type="scientific">Fusarium redolens</name>
    <dbReference type="NCBI Taxonomy" id="48865"/>
    <lineage>
        <taxon>Eukaryota</taxon>
        <taxon>Fungi</taxon>
        <taxon>Dikarya</taxon>
        <taxon>Ascomycota</taxon>
        <taxon>Pezizomycotina</taxon>
        <taxon>Sordariomycetes</taxon>
        <taxon>Hypocreomycetidae</taxon>
        <taxon>Hypocreales</taxon>
        <taxon>Nectriaceae</taxon>
        <taxon>Fusarium</taxon>
        <taxon>Fusarium redolens species complex</taxon>
    </lineage>
</organism>
<evidence type="ECO:0000256" key="2">
    <source>
        <dbReference type="SAM" id="MobiDB-lite"/>
    </source>
</evidence>
<dbReference type="GeneID" id="70222845"/>
<name>A0A9P9H4E0_FUSRE</name>
<sequence length="155" mass="17523">MSSAHERSEGSEHPGKRRRVDEDSMPENEQAALIKSLEEENKAVAEKLKGVEECLELFQKSITLSFGKVIGGEAEYDRLKNALERTKAEIASLQLAPAQTAKEETRQQNVLKLVEKHNYRITIPITTHAQVMEHFQPLVTLVRDVHFMGQSVTRS</sequence>
<dbReference type="RefSeq" id="XP_046049581.1">
    <property type="nucleotide sequence ID" value="XM_046192891.1"/>
</dbReference>